<feature type="transmembrane region" description="Helical" evidence="8">
    <location>
        <begin position="55"/>
        <end position="77"/>
    </location>
</feature>
<feature type="transmembrane region" description="Helical" evidence="8">
    <location>
        <begin position="25"/>
        <end position="43"/>
    </location>
</feature>
<feature type="transmembrane region" description="Helical" evidence="8">
    <location>
        <begin position="251"/>
        <end position="274"/>
    </location>
</feature>
<evidence type="ECO:0000256" key="6">
    <source>
        <dbReference type="ARBA" id="ARBA00022989"/>
    </source>
</evidence>
<dbReference type="Proteomes" id="UP000262379">
    <property type="component" value="Unassembled WGS sequence"/>
</dbReference>
<evidence type="ECO:0000256" key="8">
    <source>
        <dbReference type="SAM" id="Phobius"/>
    </source>
</evidence>
<evidence type="ECO:0008006" key="11">
    <source>
        <dbReference type="Google" id="ProtNLM"/>
    </source>
</evidence>
<feature type="transmembrane region" description="Helical" evidence="8">
    <location>
        <begin position="194"/>
        <end position="212"/>
    </location>
</feature>
<evidence type="ECO:0000313" key="9">
    <source>
        <dbReference type="EMBL" id="RFC67958.1"/>
    </source>
</evidence>
<keyword evidence="6 8" id="KW-1133">Transmembrane helix</keyword>
<feature type="transmembrane region" description="Helical" evidence="8">
    <location>
        <begin position="89"/>
        <end position="119"/>
    </location>
</feature>
<keyword evidence="5" id="KW-0378">Hydrolase</keyword>
<dbReference type="GO" id="GO:0005886">
    <property type="term" value="C:plasma membrane"/>
    <property type="evidence" value="ECO:0007669"/>
    <property type="project" value="UniProtKB-SubCell"/>
</dbReference>
<protein>
    <recommendedName>
        <fullName evidence="11">Exosortase/archaeosortase family protein</fullName>
    </recommendedName>
</protein>
<evidence type="ECO:0000256" key="3">
    <source>
        <dbReference type="ARBA" id="ARBA00022670"/>
    </source>
</evidence>
<dbReference type="RefSeq" id="WP_116623794.1">
    <property type="nucleotide sequence ID" value="NZ_QURN01000006.1"/>
</dbReference>
<gene>
    <name evidence="9" type="ORF">DY251_10325</name>
</gene>
<sequence>MAAQSLSLAGATGISATTRMTRAQFYAALFAVGFANGISERVLKSIASSGFLGAFFDTFGVSALIWVAAGGVFWLLRQAEDSPIRLPDYAVAVAACLAFLFPMAAASWIGVALLSIYLIWTSSRGETLCRAGMLMFGITIPMLWARLLFASMSNTILSIDAKMVGLVVGTGSSGNTIPFWDGTGVLFLEPACSSLTNVSLSMLCGLLFMSLANRSWSFSVLKAVVLACATTVAINVTRMSAIAFFPTYYDLIHGTVGATAAEWLSIVAVLSIYYKWITPDVPARA</sequence>
<feature type="transmembrane region" description="Helical" evidence="8">
    <location>
        <begin position="131"/>
        <end position="149"/>
    </location>
</feature>
<reference evidence="10" key="1">
    <citation type="submission" date="2018-08" db="EMBL/GenBank/DDBJ databases">
        <authorList>
            <person name="Im W.T."/>
        </authorList>
    </citation>
    <scope>NUCLEOTIDE SEQUENCE [LARGE SCALE GENOMIC DNA]</scope>
    <source>
        <strain evidence="10">LA-28</strain>
    </source>
</reference>
<keyword evidence="4 8" id="KW-0812">Transmembrane</keyword>
<evidence type="ECO:0000256" key="2">
    <source>
        <dbReference type="ARBA" id="ARBA00022475"/>
    </source>
</evidence>
<organism evidence="9 10">
    <name type="scientific">Mesorhizobium denitrificans</name>
    <dbReference type="NCBI Taxonomy" id="2294114"/>
    <lineage>
        <taxon>Bacteria</taxon>
        <taxon>Pseudomonadati</taxon>
        <taxon>Pseudomonadota</taxon>
        <taxon>Alphaproteobacteria</taxon>
        <taxon>Hyphomicrobiales</taxon>
        <taxon>Phyllobacteriaceae</taxon>
        <taxon>Mesorhizobium</taxon>
    </lineage>
</organism>
<evidence type="ECO:0000256" key="1">
    <source>
        <dbReference type="ARBA" id="ARBA00004651"/>
    </source>
</evidence>
<keyword evidence="2" id="KW-1003">Cell membrane</keyword>
<dbReference type="EMBL" id="QURN01000006">
    <property type="protein sequence ID" value="RFC67958.1"/>
    <property type="molecule type" value="Genomic_DNA"/>
</dbReference>
<keyword evidence="10" id="KW-1185">Reference proteome</keyword>
<feature type="transmembrane region" description="Helical" evidence="8">
    <location>
        <begin position="224"/>
        <end position="245"/>
    </location>
</feature>
<dbReference type="GO" id="GO:0006508">
    <property type="term" value="P:proteolysis"/>
    <property type="evidence" value="ECO:0007669"/>
    <property type="project" value="UniProtKB-KW"/>
</dbReference>
<evidence type="ECO:0000313" key="10">
    <source>
        <dbReference type="Proteomes" id="UP000262379"/>
    </source>
</evidence>
<dbReference type="AlphaFoldDB" id="A0A371XFF9"/>
<dbReference type="InterPro" id="IPR026392">
    <property type="entry name" value="Exo/Archaeosortase_dom"/>
</dbReference>
<dbReference type="GO" id="GO:0008233">
    <property type="term" value="F:peptidase activity"/>
    <property type="evidence" value="ECO:0007669"/>
    <property type="project" value="UniProtKB-KW"/>
</dbReference>
<evidence type="ECO:0000256" key="4">
    <source>
        <dbReference type="ARBA" id="ARBA00022692"/>
    </source>
</evidence>
<proteinExistence type="predicted"/>
<keyword evidence="3" id="KW-0645">Protease</keyword>
<comment type="subcellular location">
    <subcellularLocation>
        <location evidence="1">Cell membrane</location>
        <topology evidence="1">Multi-pass membrane protein</topology>
    </subcellularLocation>
</comment>
<dbReference type="NCBIfam" id="TIGR04178">
    <property type="entry name" value="exo_archaeo"/>
    <property type="match status" value="1"/>
</dbReference>
<evidence type="ECO:0000256" key="5">
    <source>
        <dbReference type="ARBA" id="ARBA00022801"/>
    </source>
</evidence>
<accession>A0A371XFF9</accession>
<name>A0A371XFF9_9HYPH</name>
<comment type="caution">
    <text evidence="9">The sequence shown here is derived from an EMBL/GenBank/DDBJ whole genome shotgun (WGS) entry which is preliminary data.</text>
</comment>
<evidence type="ECO:0000256" key="7">
    <source>
        <dbReference type="ARBA" id="ARBA00023136"/>
    </source>
</evidence>
<keyword evidence="7 8" id="KW-0472">Membrane</keyword>